<reference evidence="11 12" key="1">
    <citation type="submission" date="2018-08" db="EMBL/GenBank/DDBJ databases">
        <title>Aphanomyces genome sequencing and annotation.</title>
        <authorList>
            <person name="Minardi D."/>
            <person name="Oidtmann B."/>
            <person name="Van Der Giezen M."/>
            <person name="Studholme D.J."/>
        </authorList>
    </citation>
    <scope>NUCLEOTIDE SEQUENCE [LARGE SCALE GENOMIC DNA]</scope>
    <source>
        <strain evidence="11 12">Si</strain>
    </source>
</reference>
<evidence type="ECO:0000256" key="6">
    <source>
        <dbReference type="ARBA" id="ARBA00023136"/>
    </source>
</evidence>
<dbReference type="VEuPathDB" id="FungiDB:H257_12451"/>
<keyword evidence="7" id="KW-0539">Nucleus</keyword>
<accession>A0A418C742</accession>
<sequence length="645" mass="73375">MDWCCILRLVVSLQYVQNMGLGFALYFLSPLLAHSRLFHLVLGAAIGIVCSIALLLYQLYKQSQSTLRLLPGASFLQSASVLTTLAFPVTGLMLLPTLYSLLQWALGLLFTFWSSDQVFGVPHLGKFYFVFFGAVGMAFVWWFQWWAPPNAQDYATSSFQQPNDDDGDDDDVVVWRDLRRMEAEVRLHDLRLPDNQQRLARTLQLVAIMLLFQSTSSTLISTVVVAVALLWSVLEAVYAHLYFWYWSETPGLHSTLISTDEYVAQGKTETEKALAALRQHLKDHPTVAESVREDHEVRLRRFMHGKDHMDATGKAKKDASQRSKAGARRWWGDVVANDVQRRLDEAEAQLREEAKLIDRLTRENQSKQEHIQSMEAAMANEIEKHDAIMQVFKDRELTQKQDAEHCIEVSANANATETNQSHNDEIHAMRVDMFNHKMALEQSLQELDAQYLKKAFNAMADESKVDVFVCSVFVTSELKDEAKTLRSLYDQTQWKSRYIALASSNQQLQQQQQQQQHQRGVTQRTDEEDEEEGDPFHHHANIHSTRGSLEAVGLKRRSKLHGDGFVAPPAMQGIDPKELWSASFAQDHDDACSNRSVTAPLRSTKYDIDVPLKAIKPEPAIHTLVKLKKSHSQTAISRRPATTMR</sequence>
<evidence type="ECO:0000256" key="1">
    <source>
        <dbReference type="ARBA" id="ARBA00004575"/>
    </source>
</evidence>
<feature type="transmembrane region" description="Helical" evidence="10">
    <location>
        <begin position="127"/>
        <end position="147"/>
    </location>
</feature>
<organism evidence="11 12">
    <name type="scientific">Aphanomyces astaci</name>
    <name type="common">Crayfish plague agent</name>
    <dbReference type="NCBI Taxonomy" id="112090"/>
    <lineage>
        <taxon>Eukaryota</taxon>
        <taxon>Sar</taxon>
        <taxon>Stramenopiles</taxon>
        <taxon>Oomycota</taxon>
        <taxon>Saprolegniomycetes</taxon>
        <taxon>Saprolegniales</taxon>
        <taxon>Verrucalvaceae</taxon>
        <taxon>Aphanomyces</taxon>
    </lineage>
</organism>
<keyword evidence="4" id="KW-0732">Signal</keyword>
<feature type="coiled-coil region" evidence="8">
    <location>
        <begin position="336"/>
        <end position="377"/>
    </location>
</feature>
<keyword evidence="5 10" id="KW-1133">Transmembrane helix</keyword>
<protein>
    <submittedName>
        <fullName evidence="11">Uncharacterized protein</fullName>
    </submittedName>
</protein>
<name>A0A418C742_APHAT</name>
<comment type="caution">
    <text evidence="11">The sequence shown here is derived from an EMBL/GenBank/DDBJ whole genome shotgun (WGS) entry which is preliminary data.</text>
</comment>
<proteinExistence type="inferred from homology"/>
<evidence type="ECO:0000313" key="12">
    <source>
        <dbReference type="Proteomes" id="UP000283543"/>
    </source>
</evidence>
<comment type="subcellular location">
    <subcellularLocation>
        <location evidence="1">Nucleus inner membrane</location>
        <topology evidence="1">Multi-pass membrane protein</topology>
        <orientation evidence="1">Nucleoplasmic side</orientation>
    </subcellularLocation>
</comment>
<dbReference type="GO" id="GO:0005637">
    <property type="term" value="C:nuclear inner membrane"/>
    <property type="evidence" value="ECO:0007669"/>
    <property type="project" value="UniProtKB-SubCell"/>
</dbReference>
<dbReference type="PANTHER" id="PTHR13598">
    <property type="entry name" value="AT07567P-RELATED"/>
    <property type="match status" value="1"/>
</dbReference>
<evidence type="ECO:0000256" key="3">
    <source>
        <dbReference type="ARBA" id="ARBA00022692"/>
    </source>
</evidence>
<dbReference type="AlphaFoldDB" id="A0A418C742"/>
<evidence type="ECO:0000256" key="9">
    <source>
        <dbReference type="SAM" id="MobiDB-lite"/>
    </source>
</evidence>
<evidence type="ECO:0000256" key="8">
    <source>
        <dbReference type="SAM" id="Coils"/>
    </source>
</evidence>
<evidence type="ECO:0000256" key="5">
    <source>
        <dbReference type="ARBA" id="ARBA00022989"/>
    </source>
</evidence>
<feature type="compositionally biased region" description="Low complexity" evidence="9">
    <location>
        <begin position="506"/>
        <end position="518"/>
    </location>
</feature>
<dbReference type="InterPro" id="IPR019358">
    <property type="entry name" value="NEMP_fam"/>
</dbReference>
<keyword evidence="3 10" id="KW-0812">Transmembrane</keyword>
<evidence type="ECO:0000256" key="4">
    <source>
        <dbReference type="ARBA" id="ARBA00022729"/>
    </source>
</evidence>
<evidence type="ECO:0000256" key="2">
    <source>
        <dbReference type="ARBA" id="ARBA00005748"/>
    </source>
</evidence>
<keyword evidence="8" id="KW-0175">Coiled coil</keyword>
<feature type="region of interest" description="Disordered" evidence="9">
    <location>
        <begin position="505"/>
        <end position="550"/>
    </location>
</feature>
<evidence type="ECO:0000313" key="11">
    <source>
        <dbReference type="EMBL" id="RHY66952.1"/>
    </source>
</evidence>
<gene>
    <name evidence="11" type="ORF">DYB34_004112</name>
</gene>
<keyword evidence="6 10" id="KW-0472">Membrane</keyword>
<dbReference type="VEuPathDB" id="FungiDB:H257_12452"/>
<dbReference type="PANTHER" id="PTHR13598:SF1">
    <property type="entry name" value="AT07567P-RELATED"/>
    <property type="match status" value="1"/>
</dbReference>
<evidence type="ECO:0000256" key="7">
    <source>
        <dbReference type="ARBA" id="ARBA00023242"/>
    </source>
</evidence>
<evidence type="ECO:0000256" key="10">
    <source>
        <dbReference type="SAM" id="Phobius"/>
    </source>
</evidence>
<dbReference type="Proteomes" id="UP000283543">
    <property type="component" value="Unassembled WGS sequence"/>
</dbReference>
<feature type="transmembrane region" description="Helical" evidence="10">
    <location>
        <begin position="37"/>
        <end position="57"/>
    </location>
</feature>
<dbReference type="Pfam" id="PF10225">
    <property type="entry name" value="NEMP"/>
    <property type="match status" value="1"/>
</dbReference>
<dbReference type="EMBL" id="QUTB01003621">
    <property type="protein sequence ID" value="RHY66952.1"/>
    <property type="molecule type" value="Genomic_DNA"/>
</dbReference>
<feature type="transmembrane region" description="Helical" evidence="10">
    <location>
        <begin position="93"/>
        <end position="115"/>
    </location>
</feature>
<comment type="similarity">
    <text evidence="2">Belongs to the NEMP family.</text>
</comment>